<feature type="transmembrane region" description="Helical" evidence="6">
    <location>
        <begin position="254"/>
        <end position="274"/>
    </location>
</feature>
<evidence type="ECO:0000256" key="4">
    <source>
        <dbReference type="ARBA" id="ARBA00022989"/>
    </source>
</evidence>
<organism evidence="8 9">
    <name type="scientific">Tersicoccus solisilvae</name>
    <dbReference type="NCBI Taxonomy" id="1882339"/>
    <lineage>
        <taxon>Bacteria</taxon>
        <taxon>Bacillati</taxon>
        <taxon>Actinomycetota</taxon>
        <taxon>Actinomycetes</taxon>
        <taxon>Micrococcales</taxon>
        <taxon>Micrococcaceae</taxon>
        <taxon>Tersicoccus</taxon>
    </lineage>
</organism>
<dbReference type="InterPro" id="IPR050638">
    <property type="entry name" value="AA-Vitamin_Transporters"/>
</dbReference>
<feature type="transmembrane region" description="Helical" evidence="6">
    <location>
        <begin position="40"/>
        <end position="61"/>
    </location>
</feature>
<dbReference type="EMBL" id="BMJI01000001">
    <property type="protein sequence ID" value="GGC79690.1"/>
    <property type="molecule type" value="Genomic_DNA"/>
</dbReference>
<dbReference type="PANTHER" id="PTHR32322">
    <property type="entry name" value="INNER MEMBRANE TRANSPORTER"/>
    <property type="match status" value="1"/>
</dbReference>
<accession>A0ABQ1NKU3</accession>
<keyword evidence="4 6" id="KW-1133">Transmembrane helix</keyword>
<evidence type="ECO:0000256" key="1">
    <source>
        <dbReference type="ARBA" id="ARBA00004141"/>
    </source>
</evidence>
<dbReference type="Pfam" id="PF00892">
    <property type="entry name" value="EamA"/>
    <property type="match status" value="2"/>
</dbReference>
<sequence length="330" mass="34260">MAATRPPAAGLIAALVSAAVFATSGSFASALLTAGWSPGAAVTVRITGAAVVLAVPALLMLRGRWWLLRRFRSLIAVYGLVAIAGCQLCYFNAVQYISPGIALLLEYLAPVMVVGLIWLRTRVRPGALTLAGCGAAIMGLLLVIDVFAGVTLHPVGILWGLGAAVCLVVFFLLSARPYEELPPLVMATASMMVAAAVLIACSVAGVLPARFAFTDVTLAGARVSWLVPVIGVILISTAAAYITGIIATRALGPTMASFIGLTEVMFSILFAWWLVGSRPVGIQLAGGALIIIGLVLVRWQEARSAASNRRTPVTDVDLADPTTGTLPVAR</sequence>
<evidence type="ECO:0000256" key="6">
    <source>
        <dbReference type="SAM" id="Phobius"/>
    </source>
</evidence>
<feature type="transmembrane region" description="Helical" evidence="6">
    <location>
        <begin position="73"/>
        <end position="93"/>
    </location>
</feature>
<evidence type="ECO:0000256" key="5">
    <source>
        <dbReference type="ARBA" id="ARBA00023136"/>
    </source>
</evidence>
<feature type="transmembrane region" description="Helical" evidence="6">
    <location>
        <begin position="225"/>
        <end position="247"/>
    </location>
</feature>
<feature type="transmembrane region" description="Helical" evidence="6">
    <location>
        <begin position="126"/>
        <end position="150"/>
    </location>
</feature>
<feature type="transmembrane region" description="Helical" evidence="6">
    <location>
        <begin position="185"/>
        <end position="213"/>
    </location>
</feature>
<gene>
    <name evidence="8" type="ORF">GCM10011512_02860</name>
</gene>
<dbReference type="InterPro" id="IPR037185">
    <property type="entry name" value="EmrE-like"/>
</dbReference>
<proteinExistence type="inferred from homology"/>
<comment type="similarity">
    <text evidence="2">Belongs to the EamA transporter family.</text>
</comment>
<feature type="transmembrane region" description="Helical" evidence="6">
    <location>
        <begin position="99"/>
        <end position="119"/>
    </location>
</feature>
<comment type="subcellular location">
    <subcellularLocation>
        <location evidence="1">Membrane</location>
        <topology evidence="1">Multi-pass membrane protein</topology>
    </subcellularLocation>
</comment>
<keyword evidence="3 6" id="KW-0812">Transmembrane</keyword>
<reference evidence="9" key="1">
    <citation type="journal article" date="2019" name="Int. J. Syst. Evol. Microbiol.">
        <title>The Global Catalogue of Microorganisms (GCM) 10K type strain sequencing project: providing services to taxonomists for standard genome sequencing and annotation.</title>
        <authorList>
            <consortium name="The Broad Institute Genomics Platform"/>
            <consortium name="The Broad Institute Genome Sequencing Center for Infectious Disease"/>
            <person name="Wu L."/>
            <person name="Ma J."/>
        </authorList>
    </citation>
    <scope>NUCLEOTIDE SEQUENCE [LARGE SCALE GENOMIC DNA]</scope>
    <source>
        <strain evidence="9">CGMCC 1.15480</strain>
    </source>
</reference>
<dbReference type="PANTHER" id="PTHR32322:SF2">
    <property type="entry name" value="EAMA DOMAIN-CONTAINING PROTEIN"/>
    <property type="match status" value="1"/>
</dbReference>
<evidence type="ECO:0000256" key="3">
    <source>
        <dbReference type="ARBA" id="ARBA00022692"/>
    </source>
</evidence>
<comment type="caution">
    <text evidence="8">The sequence shown here is derived from an EMBL/GenBank/DDBJ whole genome shotgun (WGS) entry which is preliminary data.</text>
</comment>
<evidence type="ECO:0000259" key="7">
    <source>
        <dbReference type="Pfam" id="PF00892"/>
    </source>
</evidence>
<evidence type="ECO:0000256" key="2">
    <source>
        <dbReference type="ARBA" id="ARBA00007362"/>
    </source>
</evidence>
<dbReference type="InterPro" id="IPR000620">
    <property type="entry name" value="EamA_dom"/>
</dbReference>
<keyword evidence="5 6" id="KW-0472">Membrane</keyword>
<feature type="domain" description="EamA" evidence="7">
    <location>
        <begin position="9"/>
        <end position="144"/>
    </location>
</feature>
<evidence type="ECO:0000313" key="9">
    <source>
        <dbReference type="Proteomes" id="UP000597761"/>
    </source>
</evidence>
<feature type="transmembrane region" description="Helical" evidence="6">
    <location>
        <begin position="280"/>
        <end position="299"/>
    </location>
</feature>
<dbReference type="Proteomes" id="UP000597761">
    <property type="component" value="Unassembled WGS sequence"/>
</dbReference>
<dbReference type="SUPFAM" id="SSF103481">
    <property type="entry name" value="Multidrug resistance efflux transporter EmrE"/>
    <property type="match status" value="2"/>
</dbReference>
<name>A0ABQ1NKU3_9MICC</name>
<evidence type="ECO:0000313" key="8">
    <source>
        <dbReference type="EMBL" id="GGC79690.1"/>
    </source>
</evidence>
<dbReference type="RefSeq" id="WP_229659677.1">
    <property type="nucleotide sequence ID" value="NZ_BMJI01000001.1"/>
</dbReference>
<feature type="domain" description="EamA" evidence="7">
    <location>
        <begin position="156"/>
        <end position="297"/>
    </location>
</feature>
<keyword evidence="9" id="KW-1185">Reference proteome</keyword>
<protein>
    <submittedName>
        <fullName evidence="8">Membrane protein</fullName>
    </submittedName>
</protein>
<feature type="transmembrane region" description="Helical" evidence="6">
    <location>
        <begin position="156"/>
        <end position="173"/>
    </location>
</feature>